<evidence type="ECO:0000256" key="6">
    <source>
        <dbReference type="SAM" id="Phobius"/>
    </source>
</evidence>
<comment type="caution">
    <text evidence="7">The sequence shown here is derived from an EMBL/GenBank/DDBJ whole genome shotgun (WGS) entry which is preliminary data.</text>
</comment>
<evidence type="ECO:0000256" key="3">
    <source>
        <dbReference type="ARBA" id="ARBA00022729"/>
    </source>
</evidence>
<dbReference type="GO" id="GO:0006508">
    <property type="term" value="P:proteolysis"/>
    <property type="evidence" value="ECO:0007669"/>
    <property type="project" value="UniProtKB-KW"/>
</dbReference>
<keyword evidence="8" id="KW-1185">Reference proteome</keyword>
<dbReference type="InterPro" id="IPR008758">
    <property type="entry name" value="Peptidase_S28"/>
</dbReference>
<dbReference type="GO" id="GO:0008233">
    <property type="term" value="F:peptidase activity"/>
    <property type="evidence" value="ECO:0007669"/>
    <property type="project" value="UniProtKB-KW"/>
</dbReference>
<dbReference type="InterPro" id="IPR029058">
    <property type="entry name" value="AB_hydrolase_fold"/>
</dbReference>
<dbReference type="EMBL" id="JAYRBN010000037">
    <property type="protein sequence ID" value="KAL2746159.1"/>
    <property type="molecule type" value="Genomic_DNA"/>
</dbReference>
<name>A0ABD2CN86_VESMC</name>
<keyword evidence="5" id="KW-0325">Glycoprotein</keyword>
<feature type="transmembrane region" description="Helical" evidence="6">
    <location>
        <begin position="28"/>
        <end position="47"/>
    </location>
</feature>
<evidence type="ECO:0000313" key="7">
    <source>
        <dbReference type="EMBL" id="KAL2746159.1"/>
    </source>
</evidence>
<dbReference type="InterPro" id="IPR042269">
    <property type="entry name" value="Ser_carbopepase_S28_SKS"/>
</dbReference>
<dbReference type="FunFam" id="1.20.120.980:FF:000003">
    <property type="entry name" value="Serine protease 16"/>
    <property type="match status" value="1"/>
</dbReference>
<dbReference type="PANTHER" id="PTHR11010:SF117">
    <property type="entry name" value="SERINE PROTEASE 16"/>
    <property type="match status" value="1"/>
</dbReference>
<sequence length="522" mass="59919">MITAIVHVYISVYLYLDNNSFFFSSRKMRFVSLLLLTAVFININAALRNFLRGRSKDGNLGMLLSHKKHKWLPKEQWFIQTLDHFNPIDTRVWKQRYFQNTEYYKPGGPMFLLIGGEGTATAKWMVEGQWIEYAKQFEAMCFQLEHRFYGKSHPTADMSVKNLIYLNSEQALADIAYFIESINEIYKVLDNIKWIVFGGSYPGSLAAWMRVKYPHLVHGAVSSSAPVLAQVDFQQYYVIVENSLKEYSEACVDVIAAANKQFHMMLHHPIGQQGIVKKFNLCDPIDSGYTKRVDISNLYETIVSNFAGIVQYNKDNRNNSRMANLTIDDACNILMNEKIGIPIDRLAYISNMILNASKEKCLDFRYDKMIHELRDVTWDSEGAEGGRQWIYQTCTEFGFFQTSTARPNLFSEMFPVEFFIQQCIDIFGPRYNIDLLNNAVKRTNTLYGALKLEVNNVVFVHGSVDPWHALGITTSLTPEATAIYINGTAHCANMYPSTEHDLPQLKAAKAQVGRIIYQWIKN</sequence>
<organism evidence="7 8">
    <name type="scientific">Vespula maculifrons</name>
    <name type="common">Eastern yellow jacket</name>
    <name type="synonym">Wasp</name>
    <dbReference type="NCBI Taxonomy" id="7453"/>
    <lineage>
        <taxon>Eukaryota</taxon>
        <taxon>Metazoa</taxon>
        <taxon>Ecdysozoa</taxon>
        <taxon>Arthropoda</taxon>
        <taxon>Hexapoda</taxon>
        <taxon>Insecta</taxon>
        <taxon>Pterygota</taxon>
        <taxon>Neoptera</taxon>
        <taxon>Endopterygota</taxon>
        <taxon>Hymenoptera</taxon>
        <taxon>Apocrita</taxon>
        <taxon>Aculeata</taxon>
        <taxon>Vespoidea</taxon>
        <taxon>Vespidae</taxon>
        <taxon>Vespinae</taxon>
        <taxon>Vespula</taxon>
    </lineage>
</organism>
<dbReference type="Gene3D" id="3.40.50.1820">
    <property type="entry name" value="alpha/beta hydrolase"/>
    <property type="match status" value="1"/>
</dbReference>
<reference evidence="7 8" key="1">
    <citation type="journal article" date="2024" name="Ann. Entomol. Soc. Am.">
        <title>Genomic analyses of the southern and eastern yellowjacket wasps (Hymenoptera: Vespidae) reveal evolutionary signatures of social life.</title>
        <authorList>
            <person name="Catto M.A."/>
            <person name="Caine P.B."/>
            <person name="Orr S.E."/>
            <person name="Hunt B.G."/>
            <person name="Goodisman M.A.D."/>
        </authorList>
    </citation>
    <scope>NUCLEOTIDE SEQUENCE [LARGE SCALE GENOMIC DNA]</scope>
    <source>
        <strain evidence="7">232</strain>
        <tissue evidence="7">Head and thorax</tissue>
    </source>
</reference>
<evidence type="ECO:0000256" key="5">
    <source>
        <dbReference type="ARBA" id="ARBA00023180"/>
    </source>
</evidence>
<evidence type="ECO:0000256" key="1">
    <source>
        <dbReference type="ARBA" id="ARBA00011079"/>
    </source>
</evidence>
<dbReference type="Proteomes" id="UP001607303">
    <property type="component" value="Unassembled WGS sequence"/>
</dbReference>
<keyword evidence="6" id="KW-0812">Transmembrane</keyword>
<keyword evidence="3" id="KW-0732">Signal</keyword>
<comment type="similarity">
    <text evidence="1">Belongs to the peptidase S28 family.</text>
</comment>
<keyword evidence="6" id="KW-0472">Membrane</keyword>
<dbReference type="AlphaFoldDB" id="A0ABD2CN86"/>
<dbReference type="SUPFAM" id="SSF53474">
    <property type="entry name" value="alpha/beta-Hydrolases"/>
    <property type="match status" value="1"/>
</dbReference>
<dbReference type="Pfam" id="PF05577">
    <property type="entry name" value="Peptidase_S28"/>
    <property type="match status" value="1"/>
</dbReference>
<keyword evidence="2 7" id="KW-0645">Protease</keyword>
<accession>A0ABD2CN86</accession>
<proteinExistence type="inferred from homology"/>
<dbReference type="Gene3D" id="1.20.120.980">
    <property type="entry name" value="Serine carboxypeptidase S28, SKS domain"/>
    <property type="match status" value="1"/>
</dbReference>
<protein>
    <submittedName>
        <fullName evidence="7">Serine protease F56F101</fullName>
    </submittedName>
</protein>
<evidence type="ECO:0000256" key="2">
    <source>
        <dbReference type="ARBA" id="ARBA00022670"/>
    </source>
</evidence>
<keyword evidence="6" id="KW-1133">Transmembrane helix</keyword>
<evidence type="ECO:0000256" key="4">
    <source>
        <dbReference type="ARBA" id="ARBA00022801"/>
    </source>
</evidence>
<evidence type="ECO:0000313" key="8">
    <source>
        <dbReference type="Proteomes" id="UP001607303"/>
    </source>
</evidence>
<dbReference type="PANTHER" id="PTHR11010">
    <property type="entry name" value="PROTEASE S28 PRO-X CARBOXYPEPTIDASE-RELATED"/>
    <property type="match status" value="1"/>
</dbReference>
<keyword evidence="4" id="KW-0378">Hydrolase</keyword>
<gene>
    <name evidence="7" type="ORF">V1477_004529</name>
</gene>